<name>A0A8J2R2V4_9NEOP</name>
<sequence>MAQNSDAVLLQWVEETPAKPPPATEKSTRKIRSPIPLILSNSFCILDSLCVGEILVVRQSSTIPELPRPSQPHSTMPCVGGSYKYIGSTFLARLPAETASNTVI</sequence>
<dbReference type="EMBL" id="CAKASE010000078">
    <property type="protein sequence ID" value="CAG9578897.1"/>
    <property type="molecule type" value="Genomic_DNA"/>
</dbReference>
<keyword evidence="2" id="KW-1185">Reference proteome</keyword>
<dbReference type="Proteomes" id="UP000789524">
    <property type="component" value="Unassembled WGS sequence"/>
</dbReference>
<evidence type="ECO:0000313" key="2">
    <source>
        <dbReference type="Proteomes" id="UP000789524"/>
    </source>
</evidence>
<dbReference type="AlphaFoldDB" id="A0A8J2R2V4"/>
<organism evidence="1 2">
    <name type="scientific">Danaus chrysippus</name>
    <name type="common">African queen</name>
    <dbReference type="NCBI Taxonomy" id="151541"/>
    <lineage>
        <taxon>Eukaryota</taxon>
        <taxon>Metazoa</taxon>
        <taxon>Ecdysozoa</taxon>
        <taxon>Arthropoda</taxon>
        <taxon>Hexapoda</taxon>
        <taxon>Insecta</taxon>
        <taxon>Pterygota</taxon>
        <taxon>Neoptera</taxon>
        <taxon>Endopterygota</taxon>
        <taxon>Lepidoptera</taxon>
        <taxon>Glossata</taxon>
        <taxon>Ditrysia</taxon>
        <taxon>Papilionoidea</taxon>
        <taxon>Nymphalidae</taxon>
        <taxon>Danainae</taxon>
        <taxon>Danaini</taxon>
        <taxon>Danaina</taxon>
        <taxon>Danaus</taxon>
        <taxon>Anosia</taxon>
    </lineage>
</organism>
<protein>
    <submittedName>
        <fullName evidence="1">(African queen) hypothetical protein</fullName>
    </submittedName>
</protein>
<reference evidence="1" key="1">
    <citation type="submission" date="2021-09" db="EMBL/GenBank/DDBJ databases">
        <authorList>
            <person name="Martin H S."/>
        </authorList>
    </citation>
    <scope>NUCLEOTIDE SEQUENCE</scope>
</reference>
<comment type="caution">
    <text evidence="1">The sequence shown here is derived from an EMBL/GenBank/DDBJ whole genome shotgun (WGS) entry which is preliminary data.</text>
</comment>
<proteinExistence type="predicted"/>
<evidence type="ECO:0000313" key="1">
    <source>
        <dbReference type="EMBL" id="CAG9578897.1"/>
    </source>
</evidence>
<gene>
    <name evidence="1" type="ORF">DCHRY22_LOCUS12916</name>
</gene>
<accession>A0A8J2R2V4</accession>